<feature type="transmembrane region" description="Helical" evidence="1">
    <location>
        <begin position="152"/>
        <end position="174"/>
    </location>
</feature>
<dbReference type="PANTHER" id="PTHR42709">
    <property type="entry name" value="ALKALINE PHOSPHATASE LIKE PROTEIN"/>
    <property type="match status" value="1"/>
</dbReference>
<accession>A0A6J7J564</accession>
<gene>
    <name evidence="2" type="ORF">UFOPK1827_01404</name>
    <name evidence="3" type="ORF">UFOPK2000_00969</name>
    <name evidence="4" type="ORF">UFOPK3708_01285</name>
</gene>
<feature type="transmembrane region" description="Helical" evidence="1">
    <location>
        <begin position="125"/>
        <end position="145"/>
    </location>
</feature>
<proteinExistence type="predicted"/>
<dbReference type="EMBL" id="CAFBNA010000082">
    <property type="protein sequence ID" value="CAB4938236.1"/>
    <property type="molecule type" value="Genomic_DNA"/>
</dbReference>
<name>A0A6J7J564_9ZZZZ</name>
<dbReference type="PANTHER" id="PTHR42709:SF11">
    <property type="entry name" value="DEDA FAMILY PROTEIN"/>
    <property type="match status" value="1"/>
</dbReference>
<reference evidence="4" key="1">
    <citation type="submission" date="2020-05" db="EMBL/GenBank/DDBJ databases">
        <authorList>
            <person name="Chiriac C."/>
            <person name="Salcher M."/>
            <person name="Ghai R."/>
            <person name="Kavagutti S V."/>
        </authorList>
    </citation>
    <scope>NUCLEOTIDE SEQUENCE</scope>
</reference>
<feature type="transmembrane region" description="Helical" evidence="1">
    <location>
        <begin position="20"/>
        <end position="41"/>
    </location>
</feature>
<evidence type="ECO:0000256" key="1">
    <source>
        <dbReference type="SAM" id="Phobius"/>
    </source>
</evidence>
<organism evidence="4">
    <name type="scientific">freshwater metagenome</name>
    <dbReference type="NCBI Taxonomy" id="449393"/>
    <lineage>
        <taxon>unclassified sequences</taxon>
        <taxon>metagenomes</taxon>
        <taxon>ecological metagenomes</taxon>
    </lineage>
</organism>
<evidence type="ECO:0000313" key="3">
    <source>
        <dbReference type="EMBL" id="CAB4635035.1"/>
    </source>
</evidence>
<protein>
    <submittedName>
        <fullName evidence="4">Unannotated protein</fullName>
    </submittedName>
</protein>
<evidence type="ECO:0000313" key="2">
    <source>
        <dbReference type="EMBL" id="CAB4612865.1"/>
    </source>
</evidence>
<evidence type="ECO:0000313" key="4">
    <source>
        <dbReference type="EMBL" id="CAB4938236.1"/>
    </source>
</evidence>
<keyword evidence="1" id="KW-0472">Membrane</keyword>
<feature type="transmembrane region" description="Helical" evidence="1">
    <location>
        <begin position="61"/>
        <end position="84"/>
    </location>
</feature>
<keyword evidence="1" id="KW-1133">Transmembrane helix</keyword>
<keyword evidence="1" id="KW-0812">Transmembrane</keyword>
<dbReference type="EMBL" id="CAEZVK010000099">
    <property type="protein sequence ID" value="CAB4635035.1"/>
    <property type="molecule type" value="Genomic_DNA"/>
</dbReference>
<dbReference type="AlphaFoldDB" id="A0A6J7J564"/>
<dbReference type="GO" id="GO:0005886">
    <property type="term" value="C:plasma membrane"/>
    <property type="evidence" value="ECO:0007669"/>
    <property type="project" value="TreeGrafter"/>
</dbReference>
<feature type="transmembrane region" description="Helical" evidence="1">
    <location>
        <begin position="186"/>
        <end position="205"/>
    </location>
</feature>
<dbReference type="InterPro" id="IPR051311">
    <property type="entry name" value="DedA_domain"/>
</dbReference>
<dbReference type="EMBL" id="CAEZUO010000075">
    <property type="protein sequence ID" value="CAB4612865.1"/>
    <property type="molecule type" value="Genomic_DNA"/>
</dbReference>
<sequence length="242" mass="26793">MVLSAEPETPPDAHPGRRHLTLLIVPILAMVVAGYTADALWPDLVNSNPLLLISLSAKNRYLVLVVNHLASVPYYVVGSIRLLLPDPFFFALGWFYGEAALKWMERRTPTTGRYMRAVEGWFGKWGAPLVVLFPNNYVCLVAGAAKMRPIKFAALNIAGTIGRLFMLQVVGDVFAGPIDSILDFVANWRIPLLVISISLVAIFWISELRRGRKEIEAFRELEDAADEIELGHAPPSGDSNPE</sequence>